<dbReference type="PANTHER" id="PTHR16017">
    <property type="entry name" value="GASTRULATION DEFECTIVE PROTEIN 1-RELATED"/>
    <property type="match status" value="1"/>
</dbReference>
<keyword evidence="2" id="KW-0677">Repeat</keyword>
<dbReference type="PANTHER" id="PTHR16017:SF0">
    <property type="entry name" value="WD REPEAT-CONTAINING PROTEIN 70"/>
    <property type="match status" value="1"/>
</dbReference>
<dbReference type="GO" id="GO:0005634">
    <property type="term" value="C:nucleus"/>
    <property type="evidence" value="ECO:0007669"/>
    <property type="project" value="TreeGrafter"/>
</dbReference>
<dbReference type="STRING" id="49012.A0A0F7RS54"/>
<dbReference type="Pfam" id="PF00400">
    <property type="entry name" value="WD40"/>
    <property type="match status" value="1"/>
</dbReference>
<feature type="non-terminal residue" evidence="4">
    <location>
        <position position="215"/>
    </location>
</feature>
<name>A0A0F7RS54_9BASI</name>
<dbReference type="SMART" id="SM00320">
    <property type="entry name" value="WD40"/>
    <property type="match status" value="4"/>
</dbReference>
<organism evidence="4 5">
    <name type="scientific">Sporisorium scitamineum</name>
    <dbReference type="NCBI Taxonomy" id="49012"/>
    <lineage>
        <taxon>Eukaryota</taxon>
        <taxon>Fungi</taxon>
        <taxon>Dikarya</taxon>
        <taxon>Basidiomycota</taxon>
        <taxon>Ustilaginomycotina</taxon>
        <taxon>Ustilaginomycetes</taxon>
        <taxon>Ustilaginales</taxon>
        <taxon>Ustilaginaceae</taxon>
        <taxon>Sporisorium</taxon>
    </lineage>
</organism>
<evidence type="ECO:0000256" key="1">
    <source>
        <dbReference type="ARBA" id="ARBA00022574"/>
    </source>
</evidence>
<evidence type="ECO:0000313" key="4">
    <source>
        <dbReference type="EMBL" id="CDR99146.1"/>
    </source>
</evidence>
<dbReference type="Proteomes" id="UP000242770">
    <property type="component" value="Unassembled WGS sequence"/>
</dbReference>
<dbReference type="InterPro" id="IPR051858">
    <property type="entry name" value="WD_repeat_GAD-1"/>
</dbReference>
<keyword evidence="1 3" id="KW-0853">WD repeat</keyword>
<dbReference type="SUPFAM" id="SSF50978">
    <property type="entry name" value="WD40 repeat-like"/>
    <property type="match status" value="1"/>
</dbReference>
<dbReference type="PROSITE" id="PS50294">
    <property type="entry name" value="WD_REPEATS_REGION"/>
    <property type="match status" value="1"/>
</dbReference>
<keyword evidence="5" id="KW-1185">Reference proteome</keyword>
<dbReference type="InterPro" id="IPR015943">
    <property type="entry name" value="WD40/YVTN_repeat-like_dom_sf"/>
</dbReference>
<dbReference type="InterPro" id="IPR001680">
    <property type="entry name" value="WD40_rpt"/>
</dbReference>
<dbReference type="GO" id="GO:0035861">
    <property type="term" value="C:site of double-strand break"/>
    <property type="evidence" value="ECO:0007669"/>
    <property type="project" value="TreeGrafter"/>
</dbReference>
<dbReference type="AlphaFoldDB" id="A0A0F7RS54"/>
<dbReference type="EMBL" id="CCFA01000757">
    <property type="protein sequence ID" value="CDR99146.1"/>
    <property type="molecule type" value="Genomic_DNA"/>
</dbReference>
<reference evidence="5" key="1">
    <citation type="submission" date="2014-06" db="EMBL/GenBank/DDBJ databases">
        <authorList>
            <person name="Berkman P.J."/>
        </authorList>
    </citation>
    <scope>NUCLEOTIDE SEQUENCE [LARGE SCALE GENOMIC DNA]</scope>
</reference>
<evidence type="ECO:0000256" key="2">
    <source>
        <dbReference type="ARBA" id="ARBA00022737"/>
    </source>
</evidence>
<protein>
    <submittedName>
        <fullName evidence="4">Uncharacterized protein</fullName>
    </submittedName>
</protein>
<evidence type="ECO:0000256" key="3">
    <source>
        <dbReference type="PROSITE-ProRule" id="PRU00221"/>
    </source>
</evidence>
<accession>A0A0F7RS54</accession>
<dbReference type="PROSITE" id="PS50082">
    <property type="entry name" value="WD_REPEATS_2"/>
    <property type="match status" value="1"/>
</dbReference>
<feature type="repeat" description="WD" evidence="3">
    <location>
        <begin position="66"/>
        <end position="108"/>
    </location>
</feature>
<evidence type="ECO:0000313" key="5">
    <source>
        <dbReference type="Proteomes" id="UP000242770"/>
    </source>
</evidence>
<proteinExistence type="predicted"/>
<dbReference type="Gene3D" id="2.130.10.10">
    <property type="entry name" value="YVTN repeat-like/Quinoprotein amine dehydrogenase"/>
    <property type="match status" value="1"/>
</dbReference>
<sequence>MTSILQPFRLFPVEENHPILDLSFNSNSSHLLVISSTSEAKVFTRDGAEIGTCKKGDPYLRDMRNTKGHVSSLTCGMFDPSDVGRFFTGGSDSTVRLWNVETMHAGQQNVIVLKSKLRGGRTKVTALQRDSTHRLWATGEDGVLNMWDTRSNMNSKPRAQTHAHEVGSWTSGMAVWGQSVVTRGGDGKVKVWDVRQMAKAVVERGGLKSGSVHTG</sequence>
<gene>
    <name evidence="4" type="primary">SSCI14610.1</name>
</gene>
<dbReference type="InterPro" id="IPR036322">
    <property type="entry name" value="WD40_repeat_dom_sf"/>
</dbReference>